<dbReference type="Pfam" id="PF25607">
    <property type="entry name" value="DUF7939"/>
    <property type="match status" value="1"/>
</dbReference>
<dbReference type="EMBL" id="UOFY01000012">
    <property type="protein sequence ID" value="VAX07075.1"/>
    <property type="molecule type" value="Genomic_DNA"/>
</dbReference>
<name>A0A3B1BLF9_9ZZZZ</name>
<evidence type="ECO:0000256" key="2">
    <source>
        <dbReference type="SAM" id="Phobius"/>
    </source>
</evidence>
<gene>
    <name evidence="4" type="ORF">MNBD_GAMMA25-782</name>
</gene>
<evidence type="ECO:0000259" key="3">
    <source>
        <dbReference type="Pfam" id="PF25607"/>
    </source>
</evidence>
<keyword evidence="2" id="KW-1133">Transmembrane helix</keyword>
<feature type="transmembrane region" description="Helical" evidence="2">
    <location>
        <begin position="420"/>
        <end position="441"/>
    </location>
</feature>
<dbReference type="AlphaFoldDB" id="A0A3B1BLF9"/>
<keyword evidence="2" id="KW-0812">Transmembrane</keyword>
<dbReference type="InterPro" id="IPR057699">
    <property type="entry name" value="DUF7939"/>
</dbReference>
<organism evidence="4">
    <name type="scientific">hydrothermal vent metagenome</name>
    <dbReference type="NCBI Taxonomy" id="652676"/>
    <lineage>
        <taxon>unclassified sequences</taxon>
        <taxon>metagenomes</taxon>
        <taxon>ecological metagenomes</taxon>
    </lineage>
</organism>
<dbReference type="PANTHER" id="PTHR40940">
    <property type="entry name" value="PROTEIN BATD-RELATED"/>
    <property type="match status" value="1"/>
</dbReference>
<dbReference type="InterPro" id="IPR025738">
    <property type="entry name" value="BatD"/>
</dbReference>
<evidence type="ECO:0000313" key="4">
    <source>
        <dbReference type="EMBL" id="VAX07075.1"/>
    </source>
</evidence>
<evidence type="ECO:0000256" key="1">
    <source>
        <dbReference type="SAM" id="MobiDB-lite"/>
    </source>
</evidence>
<proteinExistence type="predicted"/>
<feature type="domain" description="DUF7939" evidence="3">
    <location>
        <begin position="462"/>
        <end position="545"/>
    </location>
</feature>
<protein>
    <submittedName>
        <fullName evidence="4">Aerotolerance protein BatD</fullName>
    </submittedName>
</protein>
<dbReference type="Pfam" id="PF13584">
    <property type="entry name" value="BatD"/>
    <property type="match status" value="1"/>
</dbReference>
<feature type="region of interest" description="Disordered" evidence="1">
    <location>
        <begin position="544"/>
        <end position="564"/>
    </location>
</feature>
<reference evidence="4" key="1">
    <citation type="submission" date="2018-06" db="EMBL/GenBank/DDBJ databases">
        <authorList>
            <person name="Zhirakovskaya E."/>
        </authorList>
    </citation>
    <scope>NUCLEOTIDE SEQUENCE</scope>
</reference>
<keyword evidence="2" id="KW-0472">Membrane</keyword>
<sequence length="564" mass="63137">MKRIFILFCFLFIHLAAQATTITAQLDRNPVQINESFTLTFAANGSVDDDPDFKPLERDFEILSRNSGSNISIINGSYNRTKQWALVMMAKREGELIIPTIAFGSDQSPALRIRIKATDHTATPTDSNIFIELIADAEKSPVQAQIIITVRLLSAVNISQFAMSQLKISDLDTVVEPLGEDTQYQTSRAGRAYLVIERKYALFPQQAGTLHIPAQIGEVQIAGNRRNSFFDRFSAQGQSKRLRSAALEINVEPIPDSFKGHTWLPASKLQLTEDWSPSPPVFKVGEPVTRSISLIAEGATAAQLPELQKYSLSGIKLYQDQAELNDNNQATGIIGQRTEKVALVPTKPGNFTLPEIKIPWWNSKTKTREYARIPSRTINVLASTINSNQPTNSTPTEPAIPISASAANDIINEAKSAPSYWIWISLALASGWLLTLLFWFVSHRKKTQKLTEAQKKHEVSNKKRYENVIKACKKNDPHNCKNALIEWGRKQFPDTGINSLGDIVTQSRGSLKDEILKLNRAIYSRTDKQWNAQPLLNAFKTWEKNSTDETDQPQSKLQPLYPVH</sequence>
<accession>A0A3B1BLF9</accession>
<dbReference type="PANTHER" id="PTHR40940:SF1">
    <property type="entry name" value="PROTEIN BATD"/>
    <property type="match status" value="1"/>
</dbReference>